<accession>A0A158CH89</accession>
<organism evidence="1 2">
    <name type="scientific">Caballeronia catudaia</name>
    <dbReference type="NCBI Taxonomy" id="1777136"/>
    <lineage>
        <taxon>Bacteria</taxon>
        <taxon>Pseudomonadati</taxon>
        <taxon>Pseudomonadota</taxon>
        <taxon>Betaproteobacteria</taxon>
        <taxon>Burkholderiales</taxon>
        <taxon>Burkholderiaceae</taxon>
        <taxon>Caballeronia</taxon>
    </lineage>
</organism>
<gene>
    <name evidence="1" type="ORF">AWB75_05135</name>
</gene>
<dbReference type="AlphaFoldDB" id="A0A158CH89"/>
<proteinExistence type="predicted"/>
<dbReference type="EMBL" id="FCOF02000031">
    <property type="protein sequence ID" value="SAK81642.1"/>
    <property type="molecule type" value="Genomic_DNA"/>
</dbReference>
<reference evidence="1" key="1">
    <citation type="submission" date="2016-01" db="EMBL/GenBank/DDBJ databases">
        <authorList>
            <person name="Peeters C."/>
        </authorList>
    </citation>
    <scope>NUCLEOTIDE SEQUENCE [LARGE SCALE GENOMIC DNA]</scope>
    <source>
        <strain evidence="1">LMG 29318</strain>
    </source>
</reference>
<keyword evidence="2" id="KW-1185">Reference proteome</keyword>
<evidence type="ECO:0000313" key="1">
    <source>
        <dbReference type="EMBL" id="SAK81642.1"/>
    </source>
</evidence>
<comment type="caution">
    <text evidence="1">The sequence shown here is derived from an EMBL/GenBank/DDBJ whole genome shotgun (WGS) entry which is preliminary data.</text>
</comment>
<evidence type="ECO:0000313" key="2">
    <source>
        <dbReference type="Proteomes" id="UP000054870"/>
    </source>
</evidence>
<name>A0A158CH89_9BURK</name>
<sequence>MSAALFAGVSWQGTGRAASPDAVYTTTVQLRDGKTLTCDVNPPGGVQPAPASLTQTEQREAEVIATYRLRLLSGPRSDYPTDYTAPHVVCRP</sequence>
<protein>
    <submittedName>
        <fullName evidence="1">Uncharacterized protein</fullName>
    </submittedName>
</protein>
<dbReference type="Proteomes" id="UP000054870">
    <property type="component" value="Unassembled WGS sequence"/>
</dbReference>